<reference evidence="2 3" key="1">
    <citation type="submission" date="2016-04" db="EMBL/GenBank/DDBJ databases">
        <title>A degradative enzymes factory behind the ericoid mycorrhizal symbiosis.</title>
        <authorList>
            <consortium name="DOE Joint Genome Institute"/>
            <person name="Martino E."/>
            <person name="Morin E."/>
            <person name="Grelet G."/>
            <person name="Kuo A."/>
            <person name="Kohler A."/>
            <person name="Daghino S."/>
            <person name="Barry K."/>
            <person name="Choi C."/>
            <person name="Cichocki N."/>
            <person name="Clum A."/>
            <person name="Copeland A."/>
            <person name="Hainaut M."/>
            <person name="Haridas S."/>
            <person name="Labutti K."/>
            <person name="Lindquist E."/>
            <person name="Lipzen A."/>
            <person name="Khouja H.-R."/>
            <person name="Murat C."/>
            <person name="Ohm R."/>
            <person name="Olson A."/>
            <person name="Spatafora J."/>
            <person name="Veneault-Fourrey C."/>
            <person name="Henrissat B."/>
            <person name="Grigoriev I."/>
            <person name="Martin F."/>
            <person name="Perotto S."/>
        </authorList>
    </citation>
    <scope>NUCLEOTIDE SEQUENCE [LARGE SCALE GENOMIC DNA]</scope>
    <source>
        <strain evidence="2 3">F</strain>
    </source>
</reference>
<sequence length="78" mass="9009">ICIDQTEAEELSRQVTLMARMYSAAQPLRVWLGELDRLAQEGFRVIGGKLLFGKILVELHPSDFNLLCKRNYVTMRRV</sequence>
<dbReference type="Proteomes" id="UP000235786">
    <property type="component" value="Unassembled WGS sequence"/>
</dbReference>
<proteinExistence type="predicted"/>
<feature type="domain" description="Heterokaryon incompatibility" evidence="1">
    <location>
        <begin position="1"/>
        <end position="37"/>
    </location>
</feature>
<evidence type="ECO:0000313" key="3">
    <source>
        <dbReference type="Proteomes" id="UP000235786"/>
    </source>
</evidence>
<dbReference type="AlphaFoldDB" id="A0A2J6R4C0"/>
<name>A0A2J6R4C0_HYAVF</name>
<accession>A0A2J6R4C0</accession>
<keyword evidence="3" id="KW-1185">Reference proteome</keyword>
<protein>
    <recommendedName>
        <fullName evidence="1">Heterokaryon incompatibility domain-containing protein</fullName>
    </recommendedName>
</protein>
<feature type="non-terminal residue" evidence="2">
    <location>
        <position position="1"/>
    </location>
</feature>
<evidence type="ECO:0000313" key="2">
    <source>
        <dbReference type="EMBL" id="PMD33353.1"/>
    </source>
</evidence>
<evidence type="ECO:0000259" key="1">
    <source>
        <dbReference type="Pfam" id="PF06985"/>
    </source>
</evidence>
<dbReference type="EMBL" id="KZ613956">
    <property type="protein sequence ID" value="PMD33353.1"/>
    <property type="molecule type" value="Genomic_DNA"/>
</dbReference>
<dbReference type="Pfam" id="PF06985">
    <property type="entry name" value="HET"/>
    <property type="match status" value="1"/>
</dbReference>
<gene>
    <name evidence="2" type="ORF">L207DRAFT_439110</name>
</gene>
<organism evidence="2 3">
    <name type="scientific">Hyaloscypha variabilis (strain UAMH 11265 / GT02V1 / F)</name>
    <name type="common">Meliniomyces variabilis</name>
    <dbReference type="NCBI Taxonomy" id="1149755"/>
    <lineage>
        <taxon>Eukaryota</taxon>
        <taxon>Fungi</taxon>
        <taxon>Dikarya</taxon>
        <taxon>Ascomycota</taxon>
        <taxon>Pezizomycotina</taxon>
        <taxon>Leotiomycetes</taxon>
        <taxon>Helotiales</taxon>
        <taxon>Hyaloscyphaceae</taxon>
        <taxon>Hyaloscypha</taxon>
        <taxon>Hyaloscypha variabilis</taxon>
    </lineage>
</organism>
<dbReference type="InterPro" id="IPR010730">
    <property type="entry name" value="HET"/>
</dbReference>